<dbReference type="RefSeq" id="WP_017224153.1">
    <property type="nucleotide sequence ID" value="NZ_JARJLM010000277.1"/>
</dbReference>
<name>A0ABT6APH6_9BURK</name>
<dbReference type="Proteomes" id="UP001216674">
    <property type="component" value="Unassembled WGS sequence"/>
</dbReference>
<evidence type="ECO:0000313" key="2">
    <source>
        <dbReference type="Proteomes" id="UP001216674"/>
    </source>
</evidence>
<protein>
    <submittedName>
        <fullName evidence="1">Transcriptional regulator</fullName>
    </submittedName>
</protein>
<dbReference type="EMBL" id="JARJLM010000277">
    <property type="protein sequence ID" value="MDF3834515.1"/>
    <property type="molecule type" value="Genomic_DNA"/>
</dbReference>
<accession>A0ABT6APH6</accession>
<evidence type="ECO:0000313" key="1">
    <source>
        <dbReference type="EMBL" id="MDF3834515.1"/>
    </source>
</evidence>
<comment type="caution">
    <text evidence="1">The sequence shown here is derived from an EMBL/GenBank/DDBJ whole genome shotgun (WGS) entry which is preliminary data.</text>
</comment>
<sequence>MDYEFFMRISACYDSAASYGVERRENAWLNDLDLYLGSCFGMLGGNPRAAVWFCDVNNDYSIGRNIVITKPPLSPTAWDFSFREENRDAMIYWLTYQRIARVMASARATTLQRPELECDWRSYYENHLYGPSGAEMNVTLYPLSRSAEMLNGWIKCAFSSGARISVRKYVDLCRNGLRFKFINSLRSRLMPKVVVCLGDSARREFVRAFDLDGVGMREHVLKPADQERVIHSSVKDGTTWVFCPALAGVSGLCSNVFLDELGKLISGMLEPSDFTDTLYQAR</sequence>
<organism evidence="1 2">
    <name type="scientific">Cupriavidus basilensis</name>
    <dbReference type="NCBI Taxonomy" id="68895"/>
    <lineage>
        <taxon>Bacteria</taxon>
        <taxon>Pseudomonadati</taxon>
        <taxon>Pseudomonadota</taxon>
        <taxon>Betaproteobacteria</taxon>
        <taxon>Burkholderiales</taxon>
        <taxon>Burkholderiaceae</taxon>
        <taxon>Cupriavidus</taxon>
    </lineage>
</organism>
<keyword evidence="2" id="KW-1185">Reference proteome</keyword>
<gene>
    <name evidence="1" type="ORF">P3W85_16355</name>
</gene>
<reference evidence="1 2" key="1">
    <citation type="submission" date="2023-03" db="EMBL/GenBank/DDBJ databases">
        <title>Draft assemblies of triclosan tolerant bacteria isolated from returned activated sludge.</title>
        <authorList>
            <person name="Van Hamelsveld S."/>
        </authorList>
    </citation>
    <scope>NUCLEOTIDE SEQUENCE [LARGE SCALE GENOMIC DNA]</scope>
    <source>
        <strain evidence="1 2">GW210010_S58</strain>
    </source>
</reference>
<proteinExistence type="predicted"/>